<dbReference type="EMBL" id="JACHLN010000004">
    <property type="protein sequence ID" value="MBB4840736.1"/>
    <property type="molecule type" value="Genomic_DNA"/>
</dbReference>
<dbReference type="InterPro" id="IPR054209">
    <property type="entry name" value="DUF6916"/>
</dbReference>
<protein>
    <recommendedName>
        <fullName evidence="1">DUF6916 domain-containing protein</fullName>
    </recommendedName>
</protein>
<evidence type="ECO:0000259" key="1">
    <source>
        <dbReference type="Pfam" id="PF21880"/>
    </source>
</evidence>
<name>A0A7W7NU86_9SPHN</name>
<sequence>MELKPEDFEPWVGRKVRVSTLPEPVEITLAQVFRRSPLRGIDVRTPFSLFFESPLDVYLIDAAYDLDCGRGGPHSILITQIQPLQDRRIYEAVFS</sequence>
<dbReference type="AlphaFoldDB" id="A0A7W7NU86"/>
<evidence type="ECO:0000313" key="2">
    <source>
        <dbReference type="EMBL" id="MBB4840736.1"/>
    </source>
</evidence>
<dbReference type="Pfam" id="PF21880">
    <property type="entry name" value="DUF6916"/>
    <property type="match status" value="1"/>
</dbReference>
<evidence type="ECO:0000313" key="3">
    <source>
        <dbReference type="Proteomes" id="UP000575241"/>
    </source>
</evidence>
<dbReference type="RefSeq" id="WP_184169333.1">
    <property type="nucleotide sequence ID" value="NZ_JACHLN010000004.1"/>
</dbReference>
<accession>A0A7W7NU86</accession>
<dbReference type="Proteomes" id="UP000575241">
    <property type="component" value="Unassembled WGS sequence"/>
</dbReference>
<keyword evidence="3" id="KW-1185">Reference proteome</keyword>
<gene>
    <name evidence="2" type="ORF">HNP52_003833</name>
</gene>
<comment type="caution">
    <text evidence="2">The sequence shown here is derived from an EMBL/GenBank/DDBJ whole genome shotgun (WGS) entry which is preliminary data.</text>
</comment>
<proteinExistence type="predicted"/>
<feature type="domain" description="DUF6916" evidence="1">
    <location>
        <begin position="3"/>
        <end position="94"/>
    </location>
</feature>
<organism evidence="2 3">
    <name type="scientific">Sphingomonas kyeonggiensis</name>
    <dbReference type="NCBI Taxonomy" id="1268553"/>
    <lineage>
        <taxon>Bacteria</taxon>
        <taxon>Pseudomonadati</taxon>
        <taxon>Pseudomonadota</taxon>
        <taxon>Alphaproteobacteria</taxon>
        <taxon>Sphingomonadales</taxon>
        <taxon>Sphingomonadaceae</taxon>
        <taxon>Sphingomonas</taxon>
    </lineage>
</organism>
<reference evidence="2 3" key="1">
    <citation type="submission" date="2020-08" db="EMBL/GenBank/DDBJ databases">
        <title>Functional genomics of gut bacteria from endangered species of beetles.</title>
        <authorList>
            <person name="Carlos-Shanley C."/>
        </authorList>
    </citation>
    <scope>NUCLEOTIDE SEQUENCE [LARGE SCALE GENOMIC DNA]</scope>
    <source>
        <strain evidence="2 3">S00224</strain>
    </source>
</reference>